<dbReference type="CDD" id="cd03801">
    <property type="entry name" value="GT4_PimA-like"/>
    <property type="match status" value="1"/>
</dbReference>
<dbReference type="SUPFAM" id="SSF53756">
    <property type="entry name" value="UDP-Glycosyltransferase/glycogen phosphorylase"/>
    <property type="match status" value="1"/>
</dbReference>
<dbReference type="Pfam" id="PF00534">
    <property type="entry name" value="Glycos_transf_1"/>
    <property type="match status" value="1"/>
</dbReference>
<dbReference type="PANTHER" id="PTHR12526:SF635">
    <property type="entry name" value="GLYCOSYL TRANSFERASE GROUP 1"/>
    <property type="match status" value="1"/>
</dbReference>
<feature type="domain" description="Glycosyl transferase family 1" evidence="1">
    <location>
        <begin position="191"/>
        <end position="361"/>
    </location>
</feature>
<dbReference type="AlphaFoldDB" id="A0A6B1D3X9"/>
<keyword evidence="3" id="KW-0808">Transferase</keyword>
<evidence type="ECO:0000313" key="3">
    <source>
        <dbReference type="EMBL" id="MYC94229.1"/>
    </source>
</evidence>
<comment type="caution">
    <text evidence="3">The sequence shown here is derived from an EMBL/GenBank/DDBJ whole genome shotgun (WGS) entry which is preliminary data.</text>
</comment>
<accession>A0A6B1D3X9</accession>
<dbReference type="EMBL" id="VXMH01000021">
    <property type="protein sequence ID" value="MYC94229.1"/>
    <property type="molecule type" value="Genomic_DNA"/>
</dbReference>
<sequence length="386" mass="41903">MTHRPILFVDHADALGGAERSLLLLTTFLDRDRWQPHLIAPPGTLAEEAEAAGIPVHVQVLPRLRGSSRSLLDLWQQAVRISKTAREIGAVLVHSNTVRATAYAALAARLAALPFVWHMRDYWLSEAEPASKWPDRLGKFIFCRMATRVFAISHAVAGVLPCSANLSVLHNGIDLSYFDEAHTAAGNTASLRKAAGFPPQAQIVGMVGRARPLKGQHIFLQMAGQLRATAPRCRFLVVGGDQFNVGDDYEAHLMALSSQLGLDEQVHWTGQLDDVRPALEAMDIFVNPGVPEGFGLVNVEAMAMGKPVVAFDHGPLPEIVAHGETGLLVPPGDTAALAGAVARLLQDPAHAQRMGRAGRRRVENLFRIERTVNELEAHYQELVGTA</sequence>
<organism evidence="3">
    <name type="scientific">Caldilineaceae bacterium SB0661_bin_32</name>
    <dbReference type="NCBI Taxonomy" id="2605255"/>
    <lineage>
        <taxon>Bacteria</taxon>
        <taxon>Bacillati</taxon>
        <taxon>Chloroflexota</taxon>
        <taxon>Caldilineae</taxon>
        <taxon>Caldilineales</taxon>
        <taxon>Caldilineaceae</taxon>
    </lineage>
</organism>
<feature type="domain" description="Glycosyltransferase subfamily 4-like N-terminal" evidence="2">
    <location>
        <begin position="16"/>
        <end position="176"/>
    </location>
</feature>
<evidence type="ECO:0000259" key="1">
    <source>
        <dbReference type="Pfam" id="PF00534"/>
    </source>
</evidence>
<gene>
    <name evidence="3" type="ORF">F4X14_04600</name>
</gene>
<reference evidence="3" key="1">
    <citation type="submission" date="2019-09" db="EMBL/GenBank/DDBJ databases">
        <title>Characterisation of the sponge microbiome using genome-centric metagenomics.</title>
        <authorList>
            <person name="Engelberts J.P."/>
            <person name="Robbins S.J."/>
            <person name="De Goeij J.M."/>
            <person name="Aranda M."/>
            <person name="Bell S.C."/>
            <person name="Webster N.S."/>
        </authorList>
    </citation>
    <scope>NUCLEOTIDE SEQUENCE</scope>
    <source>
        <strain evidence="3">SB0661_bin_32</strain>
    </source>
</reference>
<protein>
    <submittedName>
        <fullName evidence="3">Glycosyltransferase family 4 protein</fullName>
    </submittedName>
</protein>
<dbReference type="InterPro" id="IPR028098">
    <property type="entry name" value="Glyco_trans_4-like_N"/>
</dbReference>
<dbReference type="GO" id="GO:0016757">
    <property type="term" value="F:glycosyltransferase activity"/>
    <property type="evidence" value="ECO:0007669"/>
    <property type="project" value="InterPro"/>
</dbReference>
<dbReference type="PANTHER" id="PTHR12526">
    <property type="entry name" value="GLYCOSYLTRANSFERASE"/>
    <property type="match status" value="1"/>
</dbReference>
<dbReference type="InterPro" id="IPR001296">
    <property type="entry name" value="Glyco_trans_1"/>
</dbReference>
<dbReference type="Pfam" id="PF13439">
    <property type="entry name" value="Glyco_transf_4"/>
    <property type="match status" value="1"/>
</dbReference>
<evidence type="ECO:0000259" key="2">
    <source>
        <dbReference type="Pfam" id="PF13439"/>
    </source>
</evidence>
<dbReference type="Gene3D" id="3.40.50.2000">
    <property type="entry name" value="Glycogen Phosphorylase B"/>
    <property type="match status" value="2"/>
</dbReference>
<name>A0A6B1D3X9_9CHLR</name>
<proteinExistence type="predicted"/>